<keyword evidence="13" id="KW-0472">Membrane</keyword>
<evidence type="ECO:0000256" key="12">
    <source>
        <dbReference type="SAM" id="MobiDB-lite"/>
    </source>
</evidence>
<dbReference type="Proteomes" id="UP000554286">
    <property type="component" value="Unassembled WGS sequence"/>
</dbReference>
<dbReference type="GO" id="GO:0008237">
    <property type="term" value="F:metallopeptidase activity"/>
    <property type="evidence" value="ECO:0007669"/>
    <property type="project" value="UniProtKB-KW"/>
</dbReference>
<evidence type="ECO:0000256" key="8">
    <source>
        <dbReference type="ARBA" id="ARBA00023049"/>
    </source>
</evidence>
<keyword evidence="8" id="KW-0482">Metalloprotease</keyword>
<proteinExistence type="inferred from homology"/>
<dbReference type="SUPFAM" id="SSF55166">
    <property type="entry name" value="Hedgehog/DD-peptidase"/>
    <property type="match status" value="1"/>
</dbReference>
<name>A0A7W6RGU0_9PROT</name>
<feature type="transmembrane region" description="Helical" evidence="13">
    <location>
        <begin position="21"/>
        <end position="39"/>
    </location>
</feature>
<evidence type="ECO:0000256" key="7">
    <source>
        <dbReference type="ARBA" id="ARBA00022833"/>
    </source>
</evidence>
<keyword evidence="3" id="KW-0645">Protease</keyword>
<evidence type="ECO:0000256" key="10">
    <source>
        <dbReference type="ARBA" id="ARBA00093448"/>
    </source>
</evidence>
<evidence type="ECO:0000256" key="2">
    <source>
        <dbReference type="ARBA" id="ARBA00004776"/>
    </source>
</evidence>
<evidence type="ECO:0000313" key="15">
    <source>
        <dbReference type="Proteomes" id="UP000554286"/>
    </source>
</evidence>
<reference evidence="14 15" key="1">
    <citation type="submission" date="2020-08" db="EMBL/GenBank/DDBJ databases">
        <title>Genome sequencing of Purple Non-Sulfur Bacteria from various extreme environments.</title>
        <authorList>
            <person name="Mayer M."/>
        </authorList>
    </citation>
    <scope>NUCLEOTIDE SEQUENCE [LARGE SCALE GENOMIC DNA]</scope>
    <source>
        <strain evidence="14 15">JA131</strain>
    </source>
</reference>
<dbReference type="InterPro" id="IPR009045">
    <property type="entry name" value="Zn_M74/Hedgehog-like"/>
</dbReference>
<dbReference type="PANTHER" id="PTHR37425:SF1">
    <property type="entry name" value="OUTER MEMBRANE PROTEIN"/>
    <property type="match status" value="1"/>
</dbReference>
<keyword evidence="6" id="KW-0378">Hydrolase</keyword>
<evidence type="ECO:0000256" key="11">
    <source>
        <dbReference type="ARBA" id="ARBA00093666"/>
    </source>
</evidence>
<comment type="similarity">
    <text evidence="10">Belongs to the peptidase M15 family.</text>
</comment>
<evidence type="ECO:0000256" key="13">
    <source>
        <dbReference type="SAM" id="Phobius"/>
    </source>
</evidence>
<evidence type="ECO:0000256" key="9">
    <source>
        <dbReference type="ARBA" id="ARBA00023316"/>
    </source>
</evidence>
<dbReference type="RefSeq" id="WP_184048576.1">
    <property type="nucleotide sequence ID" value="NZ_JACIGK010000047.1"/>
</dbReference>
<dbReference type="InterPro" id="IPR006311">
    <property type="entry name" value="TAT_signal"/>
</dbReference>
<evidence type="ECO:0000256" key="5">
    <source>
        <dbReference type="ARBA" id="ARBA00022729"/>
    </source>
</evidence>
<keyword evidence="13" id="KW-1133">Transmembrane helix</keyword>
<dbReference type="InterPro" id="IPR010275">
    <property type="entry name" value="MepK"/>
</dbReference>
<dbReference type="GO" id="GO:0071555">
    <property type="term" value="P:cell wall organization"/>
    <property type="evidence" value="ECO:0007669"/>
    <property type="project" value="UniProtKB-KW"/>
</dbReference>
<dbReference type="PROSITE" id="PS51318">
    <property type="entry name" value="TAT"/>
    <property type="match status" value="1"/>
</dbReference>
<evidence type="ECO:0000256" key="1">
    <source>
        <dbReference type="ARBA" id="ARBA00001947"/>
    </source>
</evidence>
<accession>A0A7W6RGU0</accession>
<keyword evidence="9" id="KW-0961">Cell wall biogenesis/degradation</keyword>
<dbReference type="GO" id="GO:0046872">
    <property type="term" value="F:metal ion binding"/>
    <property type="evidence" value="ECO:0007669"/>
    <property type="project" value="UniProtKB-KW"/>
</dbReference>
<dbReference type="Gene3D" id="3.30.1380.10">
    <property type="match status" value="1"/>
</dbReference>
<keyword evidence="7" id="KW-0862">Zinc</keyword>
<gene>
    <name evidence="14" type="ORF">GGD89_003716</name>
</gene>
<protein>
    <recommendedName>
        <fullName evidence="11">Murein endopeptidase K</fullName>
    </recommendedName>
</protein>
<evidence type="ECO:0000256" key="4">
    <source>
        <dbReference type="ARBA" id="ARBA00022723"/>
    </source>
</evidence>
<evidence type="ECO:0000256" key="3">
    <source>
        <dbReference type="ARBA" id="ARBA00022670"/>
    </source>
</evidence>
<comment type="caution">
    <text evidence="14">The sequence shown here is derived from an EMBL/GenBank/DDBJ whole genome shotgun (WGS) entry which is preliminary data.</text>
</comment>
<comment type="pathway">
    <text evidence="2">Cell wall biogenesis; cell wall polysaccharide biosynthesis.</text>
</comment>
<dbReference type="Pfam" id="PF05951">
    <property type="entry name" value="Peptidase_M15_2"/>
    <property type="match status" value="1"/>
</dbReference>
<dbReference type="PANTHER" id="PTHR37425">
    <property type="match status" value="1"/>
</dbReference>
<keyword evidence="13" id="KW-0812">Transmembrane</keyword>
<evidence type="ECO:0000256" key="6">
    <source>
        <dbReference type="ARBA" id="ARBA00022801"/>
    </source>
</evidence>
<keyword evidence="15" id="KW-1185">Reference proteome</keyword>
<evidence type="ECO:0000313" key="14">
    <source>
        <dbReference type="EMBL" id="MBB4268062.1"/>
    </source>
</evidence>
<dbReference type="GO" id="GO:0006508">
    <property type="term" value="P:proteolysis"/>
    <property type="evidence" value="ECO:0007669"/>
    <property type="project" value="UniProtKB-KW"/>
</dbReference>
<comment type="cofactor">
    <cofactor evidence="1">
        <name>Zn(2+)</name>
        <dbReference type="ChEBI" id="CHEBI:29105"/>
    </cofactor>
</comment>
<dbReference type="AlphaFoldDB" id="A0A7W6RGU0"/>
<organism evidence="14 15">
    <name type="scientific">Roseospira visakhapatnamensis</name>
    <dbReference type="NCBI Taxonomy" id="390880"/>
    <lineage>
        <taxon>Bacteria</taxon>
        <taxon>Pseudomonadati</taxon>
        <taxon>Pseudomonadota</taxon>
        <taxon>Alphaproteobacteria</taxon>
        <taxon>Rhodospirillales</taxon>
        <taxon>Rhodospirillaceae</taxon>
        <taxon>Roseospira</taxon>
    </lineage>
</organism>
<sequence>MPTDHSPLEESGRAADPTRRLLVLGAATLGIVATLPSLIGQAMATAPVVPGVKPDQPFRLGPGLRPGLKPDQPVRPDGVLDVAQASGPPRPVVVHRPGSAASSSTRLVVHRVPATVRPGDVRDRALYLDNVNTGETLKVAYLDNGRYLPKALKAINWLMRDRRTDEVVSIDVGLLDLLSDLAKTLDTRQPIRIVSGYRSPQTNRAMRARNRSVARKSYHTRGMAADIAVPGVDVPSLFRVAVAMGRGGVGDYPGSGFVHVDVGPRRTW</sequence>
<dbReference type="EMBL" id="JACIGK010000047">
    <property type="protein sequence ID" value="MBB4268062.1"/>
    <property type="molecule type" value="Genomic_DNA"/>
</dbReference>
<keyword evidence="5" id="KW-0732">Signal</keyword>
<keyword evidence="4" id="KW-0479">Metal-binding</keyword>
<feature type="region of interest" description="Disordered" evidence="12">
    <location>
        <begin position="57"/>
        <end position="99"/>
    </location>
</feature>